<reference evidence="4 5" key="1">
    <citation type="submission" date="2022-01" db="EMBL/GenBank/DDBJ databases">
        <authorList>
            <person name="Xiong W."/>
            <person name="Schranz E."/>
        </authorList>
    </citation>
    <scope>NUCLEOTIDE SEQUENCE [LARGE SCALE GENOMIC DNA]</scope>
</reference>
<dbReference type="PANTHER" id="PTHR24177:SF474">
    <property type="entry name" value="ANKYRIN REPEAT-CONTAINING DOMAIN, PGG DOMAIN, ANKYRIN REPEAT-CONTAINING DOMAIN SUPERFAMILY"/>
    <property type="match status" value="1"/>
</dbReference>
<feature type="transmembrane region" description="Helical" evidence="2">
    <location>
        <begin position="619"/>
        <end position="638"/>
    </location>
</feature>
<dbReference type="GO" id="GO:0016020">
    <property type="term" value="C:membrane"/>
    <property type="evidence" value="ECO:0007669"/>
    <property type="project" value="TreeGrafter"/>
</dbReference>
<feature type="domain" description="PGG" evidence="3">
    <location>
        <begin position="498"/>
        <end position="612"/>
    </location>
</feature>
<feature type="transmembrane region" description="Helical" evidence="2">
    <location>
        <begin position="547"/>
        <end position="575"/>
    </location>
</feature>
<dbReference type="PROSITE" id="PS50297">
    <property type="entry name" value="ANK_REP_REGION"/>
    <property type="match status" value="1"/>
</dbReference>
<evidence type="ECO:0000313" key="4">
    <source>
        <dbReference type="EMBL" id="CAH1448918.1"/>
    </source>
</evidence>
<keyword evidence="1" id="KW-0040">ANK repeat</keyword>
<keyword evidence="2" id="KW-1133">Transmembrane helix</keyword>
<dbReference type="Gene3D" id="1.25.40.20">
    <property type="entry name" value="Ankyrin repeat-containing domain"/>
    <property type="match status" value="1"/>
</dbReference>
<keyword evidence="2" id="KW-0472">Membrane</keyword>
<feature type="repeat" description="ANK" evidence="1">
    <location>
        <begin position="169"/>
        <end position="201"/>
    </location>
</feature>
<evidence type="ECO:0000313" key="5">
    <source>
        <dbReference type="Proteomes" id="UP001157418"/>
    </source>
</evidence>
<evidence type="ECO:0000259" key="3">
    <source>
        <dbReference type="Pfam" id="PF13962"/>
    </source>
</evidence>
<dbReference type="PANTHER" id="PTHR24177">
    <property type="entry name" value="CASKIN"/>
    <property type="match status" value="1"/>
</dbReference>
<dbReference type="AlphaFoldDB" id="A0AAU9PG86"/>
<keyword evidence="2" id="KW-0812">Transmembrane</keyword>
<dbReference type="PROSITE" id="PS50088">
    <property type="entry name" value="ANK_REPEAT"/>
    <property type="match status" value="1"/>
</dbReference>
<dbReference type="Pfam" id="PF13962">
    <property type="entry name" value="PGG"/>
    <property type="match status" value="1"/>
</dbReference>
<dbReference type="InterPro" id="IPR026961">
    <property type="entry name" value="PGG_dom"/>
</dbReference>
<keyword evidence="5" id="KW-1185">Reference proteome</keyword>
<protein>
    <recommendedName>
        <fullName evidence="3">PGG domain-containing protein</fullName>
    </recommendedName>
</protein>
<feature type="transmembrane region" description="Helical" evidence="2">
    <location>
        <begin position="327"/>
        <end position="346"/>
    </location>
</feature>
<dbReference type="Pfam" id="PF12796">
    <property type="entry name" value="Ank_2"/>
    <property type="match status" value="1"/>
</dbReference>
<proteinExistence type="predicted"/>
<dbReference type="InterPro" id="IPR002110">
    <property type="entry name" value="Ankyrin_rpt"/>
</dbReference>
<dbReference type="EMBL" id="CAKMRJ010005634">
    <property type="protein sequence ID" value="CAH1448918.1"/>
    <property type="molecule type" value="Genomic_DNA"/>
</dbReference>
<evidence type="ECO:0000256" key="1">
    <source>
        <dbReference type="PROSITE-ProRule" id="PRU00023"/>
    </source>
</evidence>
<dbReference type="Proteomes" id="UP001157418">
    <property type="component" value="Unassembled WGS sequence"/>
</dbReference>
<organism evidence="4 5">
    <name type="scientific">Lactuca virosa</name>
    <dbReference type="NCBI Taxonomy" id="75947"/>
    <lineage>
        <taxon>Eukaryota</taxon>
        <taxon>Viridiplantae</taxon>
        <taxon>Streptophyta</taxon>
        <taxon>Embryophyta</taxon>
        <taxon>Tracheophyta</taxon>
        <taxon>Spermatophyta</taxon>
        <taxon>Magnoliopsida</taxon>
        <taxon>eudicotyledons</taxon>
        <taxon>Gunneridae</taxon>
        <taxon>Pentapetalae</taxon>
        <taxon>asterids</taxon>
        <taxon>campanulids</taxon>
        <taxon>Asterales</taxon>
        <taxon>Asteraceae</taxon>
        <taxon>Cichorioideae</taxon>
        <taxon>Cichorieae</taxon>
        <taxon>Lactucinae</taxon>
        <taxon>Lactuca</taxon>
    </lineage>
</organism>
<comment type="caution">
    <text evidence="4">The sequence shown here is derived from an EMBL/GenBank/DDBJ whole genome shotgun (WGS) entry which is preliminary data.</text>
</comment>
<dbReference type="SMART" id="SM00248">
    <property type="entry name" value="ANK"/>
    <property type="match status" value="3"/>
</dbReference>
<dbReference type="InterPro" id="IPR036770">
    <property type="entry name" value="Ankyrin_rpt-contain_sf"/>
</dbReference>
<evidence type="ECO:0000256" key="2">
    <source>
        <dbReference type="SAM" id="Phobius"/>
    </source>
</evidence>
<accession>A0AAU9PG86</accession>
<gene>
    <name evidence="4" type="ORF">LVIROSA_LOCUS34439</name>
</gene>
<feature type="transmembrane region" description="Helical" evidence="2">
    <location>
        <begin position="587"/>
        <end position="613"/>
    </location>
</feature>
<sequence>MLGFISGEFFHYTAKQEGGDSYRLWRRSDAVVKGWILGSLSEEALCYVLYCLKENIHRTVDADFDAKSLWDELGSIYNPQRLVDLPDPKETRIEEAHKNLHRATLDGDWDKVDSILKTGYVTLFSEITNNGNTALHVAASNTKKPKLLQKMLETIQDTPTQLHYQINSEGSTPLHVAAIVGNTEAAKILVTRNTDLLFTSDYRNQTPLAIALCNMDTKMSEILLHFSKTDNMNDTQFSDRSGDELLAILISSKDFRLALNLVERYQTFKDDAVLMAIAQNFPKELNILEKYIGTSIMGNRVKEALNSVQDGMVERCVPFCGSWVETLFWLFFVGIYGIIMFFPLILKMLEREFEFMVKLCNYCPRTECISGCRRYRKVFPICNLDYQPRWTYIIQYAVINRSEKVYNLIYQMSEHKNGYRTIKDPYQNNLLHLAGRLAPSSKLDLISGAFLQIQRELQWFNEVQGYVSPLIVKQKNFFNETPQMVFTREHKDLVIEGEKWLKATAESYTIAAALITTIVFAAAITVPGGNNQDTGIPVFTNNIAFTVFAISDAISLFAAVTSLLMFLSILTARYAEQDFLLMLPTKLIIGLATLFISTTAMLVASGATLYLVFGQSNSKILITIVVFTCLPIVAFVTLQSRLLIDLMSATYGRSMFGKKRDRPFY</sequence>
<feature type="transmembrane region" description="Helical" evidence="2">
    <location>
        <begin position="508"/>
        <end position="527"/>
    </location>
</feature>
<name>A0AAU9PG86_9ASTR</name>
<dbReference type="SUPFAM" id="SSF48403">
    <property type="entry name" value="Ankyrin repeat"/>
    <property type="match status" value="1"/>
</dbReference>